<feature type="compositionally biased region" description="Basic and acidic residues" evidence="1">
    <location>
        <begin position="144"/>
        <end position="158"/>
    </location>
</feature>
<feature type="chain" id="PRO_5039927855" description="Secreted protein" evidence="2">
    <location>
        <begin position="25"/>
        <end position="217"/>
    </location>
</feature>
<sequence length="217" mass="23668">MLSNPLCLAIQVLALLLGECPTVCTVFPGLARDDDVTSSGWPNEGWFSSPVEDRCWIEETTPPFIIASTWNHRRVTSIPVITSEPLNIRAGSFHGSGLVSSREGSMLSNPLCLAIQSAVEVKMTRWVLHALRIFQQQHSVRGKKQGEQSEEAAERSAAERAATATRQLYRAAPKNTTAQDVPSSGEVVVSGGQRGESRNAQGRPPPPTKRRQQCEHG</sequence>
<evidence type="ECO:0000313" key="4">
    <source>
        <dbReference type="Proteomes" id="UP000821866"/>
    </source>
</evidence>
<feature type="signal peptide" evidence="2">
    <location>
        <begin position="1"/>
        <end position="24"/>
    </location>
</feature>
<gene>
    <name evidence="3" type="ORF">HPB51_006382</name>
</gene>
<dbReference type="Proteomes" id="UP000821866">
    <property type="component" value="Chromosome 6"/>
</dbReference>
<comment type="caution">
    <text evidence="3">The sequence shown here is derived from an EMBL/GenBank/DDBJ whole genome shotgun (WGS) entry which is preliminary data.</text>
</comment>
<name>A0A9J6DM72_RHIMP</name>
<feature type="compositionally biased region" description="Low complexity" evidence="1">
    <location>
        <begin position="181"/>
        <end position="191"/>
    </location>
</feature>
<proteinExistence type="predicted"/>
<evidence type="ECO:0000313" key="3">
    <source>
        <dbReference type="EMBL" id="KAH8022952.1"/>
    </source>
</evidence>
<keyword evidence="4" id="KW-1185">Reference proteome</keyword>
<evidence type="ECO:0000256" key="1">
    <source>
        <dbReference type="SAM" id="MobiDB-lite"/>
    </source>
</evidence>
<dbReference type="AlphaFoldDB" id="A0A9J6DM72"/>
<reference evidence="3" key="2">
    <citation type="submission" date="2021-09" db="EMBL/GenBank/DDBJ databases">
        <authorList>
            <person name="Jia N."/>
            <person name="Wang J."/>
            <person name="Shi W."/>
            <person name="Du L."/>
            <person name="Sun Y."/>
            <person name="Zhan W."/>
            <person name="Jiang J."/>
            <person name="Wang Q."/>
            <person name="Zhang B."/>
            <person name="Ji P."/>
            <person name="Sakyi L.B."/>
            <person name="Cui X."/>
            <person name="Yuan T."/>
            <person name="Jiang B."/>
            <person name="Yang W."/>
            <person name="Lam T.T.-Y."/>
            <person name="Chang Q."/>
            <person name="Ding S."/>
            <person name="Wang X."/>
            <person name="Zhu J."/>
            <person name="Ruan X."/>
            <person name="Zhao L."/>
            <person name="Wei J."/>
            <person name="Que T."/>
            <person name="Du C."/>
            <person name="Cheng J."/>
            <person name="Dai P."/>
            <person name="Han X."/>
            <person name="Huang E."/>
            <person name="Gao Y."/>
            <person name="Liu J."/>
            <person name="Shao H."/>
            <person name="Ye R."/>
            <person name="Li L."/>
            <person name="Wei W."/>
            <person name="Wang X."/>
            <person name="Wang C."/>
            <person name="Huo Q."/>
            <person name="Li W."/>
            <person name="Guo W."/>
            <person name="Chen H."/>
            <person name="Chen S."/>
            <person name="Zhou L."/>
            <person name="Zhou L."/>
            <person name="Ni X."/>
            <person name="Tian J."/>
            <person name="Zhou Y."/>
            <person name="Sheng Y."/>
            <person name="Liu T."/>
            <person name="Pan Y."/>
            <person name="Xia L."/>
            <person name="Li J."/>
            <person name="Zhao F."/>
            <person name="Cao W."/>
        </authorList>
    </citation>
    <scope>NUCLEOTIDE SEQUENCE</scope>
    <source>
        <strain evidence="3">Rmic-2018</strain>
        <tissue evidence="3">Larvae</tissue>
    </source>
</reference>
<organism evidence="3 4">
    <name type="scientific">Rhipicephalus microplus</name>
    <name type="common">Cattle tick</name>
    <name type="synonym">Boophilus microplus</name>
    <dbReference type="NCBI Taxonomy" id="6941"/>
    <lineage>
        <taxon>Eukaryota</taxon>
        <taxon>Metazoa</taxon>
        <taxon>Ecdysozoa</taxon>
        <taxon>Arthropoda</taxon>
        <taxon>Chelicerata</taxon>
        <taxon>Arachnida</taxon>
        <taxon>Acari</taxon>
        <taxon>Parasitiformes</taxon>
        <taxon>Ixodida</taxon>
        <taxon>Ixodoidea</taxon>
        <taxon>Ixodidae</taxon>
        <taxon>Rhipicephalinae</taxon>
        <taxon>Rhipicephalus</taxon>
        <taxon>Boophilus</taxon>
    </lineage>
</organism>
<evidence type="ECO:0000256" key="2">
    <source>
        <dbReference type="SAM" id="SignalP"/>
    </source>
</evidence>
<evidence type="ECO:0008006" key="5">
    <source>
        <dbReference type="Google" id="ProtNLM"/>
    </source>
</evidence>
<accession>A0A9J6DM72</accession>
<reference evidence="3" key="1">
    <citation type="journal article" date="2020" name="Cell">
        <title>Large-Scale Comparative Analyses of Tick Genomes Elucidate Their Genetic Diversity and Vector Capacities.</title>
        <authorList>
            <consortium name="Tick Genome and Microbiome Consortium (TIGMIC)"/>
            <person name="Jia N."/>
            <person name="Wang J."/>
            <person name="Shi W."/>
            <person name="Du L."/>
            <person name="Sun Y."/>
            <person name="Zhan W."/>
            <person name="Jiang J.F."/>
            <person name="Wang Q."/>
            <person name="Zhang B."/>
            <person name="Ji P."/>
            <person name="Bell-Sakyi L."/>
            <person name="Cui X.M."/>
            <person name="Yuan T.T."/>
            <person name="Jiang B.G."/>
            <person name="Yang W.F."/>
            <person name="Lam T.T."/>
            <person name="Chang Q.C."/>
            <person name="Ding S.J."/>
            <person name="Wang X.J."/>
            <person name="Zhu J.G."/>
            <person name="Ruan X.D."/>
            <person name="Zhao L."/>
            <person name="Wei J.T."/>
            <person name="Ye R.Z."/>
            <person name="Que T.C."/>
            <person name="Du C.H."/>
            <person name="Zhou Y.H."/>
            <person name="Cheng J.X."/>
            <person name="Dai P.F."/>
            <person name="Guo W.B."/>
            <person name="Han X.H."/>
            <person name="Huang E.J."/>
            <person name="Li L.F."/>
            <person name="Wei W."/>
            <person name="Gao Y.C."/>
            <person name="Liu J.Z."/>
            <person name="Shao H.Z."/>
            <person name="Wang X."/>
            <person name="Wang C.C."/>
            <person name="Yang T.C."/>
            <person name="Huo Q.B."/>
            <person name="Li W."/>
            <person name="Chen H.Y."/>
            <person name="Chen S.E."/>
            <person name="Zhou L.G."/>
            <person name="Ni X.B."/>
            <person name="Tian J.H."/>
            <person name="Sheng Y."/>
            <person name="Liu T."/>
            <person name="Pan Y.S."/>
            <person name="Xia L.Y."/>
            <person name="Li J."/>
            <person name="Zhao F."/>
            <person name="Cao W.C."/>
        </authorList>
    </citation>
    <scope>NUCLEOTIDE SEQUENCE</scope>
    <source>
        <strain evidence="3">Rmic-2018</strain>
    </source>
</reference>
<keyword evidence="2" id="KW-0732">Signal</keyword>
<dbReference type="EMBL" id="JABSTU010000008">
    <property type="protein sequence ID" value="KAH8022952.1"/>
    <property type="molecule type" value="Genomic_DNA"/>
</dbReference>
<feature type="region of interest" description="Disordered" evidence="1">
    <location>
        <begin position="137"/>
        <end position="217"/>
    </location>
</feature>
<protein>
    <recommendedName>
        <fullName evidence="5">Secreted protein</fullName>
    </recommendedName>
</protein>